<name>A0A4P5PE03_9ENTE</name>
<evidence type="ECO:0000313" key="2">
    <source>
        <dbReference type="Proteomes" id="UP000290567"/>
    </source>
</evidence>
<keyword evidence="2" id="KW-1185">Reference proteome</keyword>
<evidence type="ECO:0000313" key="1">
    <source>
        <dbReference type="EMBL" id="GCF94814.1"/>
    </source>
</evidence>
<dbReference type="RefSeq" id="WP_146623224.1">
    <property type="nucleotide sequence ID" value="NZ_BJCC01000024.1"/>
</dbReference>
<comment type="caution">
    <text evidence="1">The sequence shown here is derived from an EMBL/GenBank/DDBJ whole genome shotgun (WGS) entry which is preliminary data.</text>
</comment>
<protein>
    <submittedName>
        <fullName evidence="1">Uncharacterized protein</fullName>
    </submittedName>
</protein>
<dbReference type="OrthoDB" id="2192074at2"/>
<dbReference type="Proteomes" id="UP000290567">
    <property type="component" value="Unassembled WGS sequence"/>
</dbReference>
<dbReference type="AlphaFoldDB" id="A0A4P5PE03"/>
<accession>A0A4P5PE03</accession>
<gene>
    <name evidence="1" type="ORF">NRIC_27050</name>
</gene>
<sequence>MSKKVIWIWSLNSHQQTVTSLAGMNVTMRPYKFQRELKEALAPEWTIDFISDDLSKELPTADVVVIPRTGKALYAERAKQAKVIWVSGNEVLENDYEGIKKKIAEA</sequence>
<dbReference type="EMBL" id="BJCC01000024">
    <property type="protein sequence ID" value="GCF94814.1"/>
    <property type="molecule type" value="Genomic_DNA"/>
</dbReference>
<proteinExistence type="predicted"/>
<organism evidence="1 2">
    <name type="scientific">Enterococcus florum</name>
    <dbReference type="NCBI Taxonomy" id="2480627"/>
    <lineage>
        <taxon>Bacteria</taxon>
        <taxon>Bacillati</taxon>
        <taxon>Bacillota</taxon>
        <taxon>Bacilli</taxon>
        <taxon>Lactobacillales</taxon>
        <taxon>Enterococcaceae</taxon>
        <taxon>Enterococcus</taxon>
    </lineage>
</organism>
<reference evidence="2" key="1">
    <citation type="submission" date="2019-02" db="EMBL/GenBank/DDBJ databases">
        <title>Draft genome sequence of Enterococcus sp. Gos25-1.</title>
        <authorList>
            <person name="Tanaka N."/>
            <person name="Shiwa Y."/>
            <person name="Fujita N."/>
        </authorList>
    </citation>
    <scope>NUCLEOTIDE SEQUENCE [LARGE SCALE GENOMIC DNA]</scope>
    <source>
        <strain evidence="2">Gos25-1</strain>
    </source>
</reference>